<dbReference type="Proteomes" id="UP000060345">
    <property type="component" value="Chromosome 1"/>
</dbReference>
<reference evidence="1 2" key="1">
    <citation type="submission" date="2015-07" db="EMBL/GenBank/DDBJ databases">
        <authorList>
            <person name="Noorani M."/>
        </authorList>
    </citation>
    <scope>NUCLEOTIDE SEQUENCE [LARGE SCALE GENOMIC DNA]</scope>
    <source>
        <strain evidence="1 2">W1435</strain>
    </source>
</reference>
<accession>A0A0K1NJ28</accession>
<sequence length="94" mass="11030">MLSQENKNPLETLKYIYIIHSHHRVKTETERNQISTLQPSINQTIIALRQKHALNRTSIKHYLGFNQAPIGRQLGVNWSAVKHLYFPCNEFIFT</sequence>
<organism evidence="1 2">
    <name type="scientific">Prevotella fusca JCM 17724</name>
    <dbReference type="NCBI Taxonomy" id="1236517"/>
    <lineage>
        <taxon>Bacteria</taxon>
        <taxon>Pseudomonadati</taxon>
        <taxon>Bacteroidota</taxon>
        <taxon>Bacteroidia</taxon>
        <taxon>Bacteroidales</taxon>
        <taxon>Prevotellaceae</taxon>
        <taxon>Prevotella</taxon>
    </lineage>
</organism>
<gene>
    <name evidence="1" type="ORF">ADJ77_04560</name>
</gene>
<dbReference type="KEGG" id="pfus:ADJ77_04560"/>
<evidence type="ECO:0000313" key="1">
    <source>
        <dbReference type="EMBL" id="AKU69102.1"/>
    </source>
</evidence>
<dbReference type="EMBL" id="CP012074">
    <property type="protein sequence ID" value="AKU69102.1"/>
    <property type="molecule type" value="Genomic_DNA"/>
</dbReference>
<name>A0A0K1NJ28_9BACT</name>
<evidence type="ECO:0000313" key="2">
    <source>
        <dbReference type="Proteomes" id="UP000060345"/>
    </source>
</evidence>
<dbReference type="AlphaFoldDB" id="A0A0K1NJ28"/>
<dbReference type="STRING" id="1236517.ADJ77_04560"/>
<protein>
    <submittedName>
        <fullName evidence="1">Uncharacterized protein</fullName>
    </submittedName>
</protein>
<proteinExistence type="predicted"/>